<evidence type="ECO:0000256" key="3">
    <source>
        <dbReference type="ARBA" id="ARBA00022692"/>
    </source>
</evidence>
<feature type="transmembrane region" description="Helical" evidence="6">
    <location>
        <begin position="226"/>
        <end position="254"/>
    </location>
</feature>
<evidence type="ECO:0000256" key="4">
    <source>
        <dbReference type="ARBA" id="ARBA00022989"/>
    </source>
</evidence>
<dbReference type="PANTHER" id="PTHR46795">
    <property type="entry name" value="ABC TRANSPORTER PERMEASE-RELATED-RELATED"/>
    <property type="match status" value="1"/>
</dbReference>
<comment type="caution">
    <text evidence="6">Lacks conserved residue(s) required for the propagation of feature annotation.</text>
</comment>
<evidence type="ECO:0000259" key="7">
    <source>
        <dbReference type="Pfam" id="PF02687"/>
    </source>
</evidence>
<feature type="transmembrane region" description="Helical" evidence="6">
    <location>
        <begin position="15"/>
        <end position="36"/>
    </location>
</feature>
<name>A0A917RXW0_9BACL</name>
<dbReference type="AlphaFoldDB" id="A0A917RXW0"/>
<dbReference type="Pfam" id="PF02687">
    <property type="entry name" value="FtsX"/>
    <property type="match status" value="1"/>
</dbReference>
<feature type="transmembrane region" description="Helical" evidence="6">
    <location>
        <begin position="152"/>
        <end position="174"/>
    </location>
</feature>
<evidence type="ECO:0000256" key="6">
    <source>
        <dbReference type="PIRNR" id="PIRNR018968"/>
    </source>
</evidence>
<dbReference type="GO" id="GO:0005886">
    <property type="term" value="C:plasma membrane"/>
    <property type="evidence" value="ECO:0007669"/>
    <property type="project" value="UniProtKB-SubCell"/>
</dbReference>
<comment type="caution">
    <text evidence="8">The sequence shown here is derived from an EMBL/GenBank/DDBJ whole genome shotgun (WGS) entry which is preliminary data.</text>
</comment>
<dbReference type="InterPro" id="IPR052536">
    <property type="entry name" value="ABC-4_Integral_Memb_Prot"/>
</dbReference>
<comment type="similarity">
    <text evidence="6">Belongs to the ABC-4 integral membrane protein family.</text>
</comment>
<reference evidence="8" key="1">
    <citation type="journal article" date="2014" name="Int. J. Syst. Evol. Microbiol.">
        <title>Complete genome sequence of Corynebacterium casei LMG S-19264T (=DSM 44701T), isolated from a smear-ripened cheese.</title>
        <authorList>
            <consortium name="US DOE Joint Genome Institute (JGI-PGF)"/>
            <person name="Walter F."/>
            <person name="Albersmeier A."/>
            <person name="Kalinowski J."/>
            <person name="Ruckert C."/>
        </authorList>
    </citation>
    <scope>NUCLEOTIDE SEQUENCE</scope>
    <source>
        <strain evidence="8">JCM 15325</strain>
    </source>
</reference>
<dbReference type="InterPro" id="IPR027022">
    <property type="entry name" value="ABC_permease_BceB-typ"/>
</dbReference>
<keyword evidence="4 6" id="KW-1133">Transmembrane helix</keyword>
<evidence type="ECO:0000313" key="9">
    <source>
        <dbReference type="Proteomes" id="UP000654670"/>
    </source>
</evidence>
<evidence type="ECO:0000256" key="5">
    <source>
        <dbReference type="ARBA" id="ARBA00023136"/>
    </source>
</evidence>
<dbReference type="PANTHER" id="PTHR46795:SF3">
    <property type="entry name" value="ABC TRANSPORTER PERMEASE"/>
    <property type="match status" value="1"/>
</dbReference>
<keyword evidence="9" id="KW-1185">Reference proteome</keyword>
<feature type="transmembrane region" description="Helical" evidence="6">
    <location>
        <begin position="195"/>
        <end position="214"/>
    </location>
</feature>
<evidence type="ECO:0000313" key="8">
    <source>
        <dbReference type="EMBL" id="GGL45220.1"/>
    </source>
</evidence>
<keyword evidence="6" id="KW-0813">Transport</keyword>
<gene>
    <name evidence="8" type="ORF">GCM10007968_06640</name>
</gene>
<keyword evidence="3 6" id="KW-0812">Transmembrane</keyword>
<dbReference type="InterPro" id="IPR003838">
    <property type="entry name" value="ABC3_permease_C"/>
</dbReference>
<feature type="transmembrane region" description="Helical" evidence="6">
    <location>
        <begin position="524"/>
        <end position="544"/>
    </location>
</feature>
<dbReference type="GO" id="GO:0055085">
    <property type="term" value="P:transmembrane transport"/>
    <property type="evidence" value="ECO:0007669"/>
    <property type="project" value="UniProtKB-UniRule"/>
</dbReference>
<evidence type="ECO:0000256" key="2">
    <source>
        <dbReference type="ARBA" id="ARBA00022475"/>
    </source>
</evidence>
<feature type="transmembrane region" description="Helical" evidence="6">
    <location>
        <begin position="286"/>
        <end position="308"/>
    </location>
</feature>
<dbReference type="RefSeq" id="WP_229727446.1">
    <property type="nucleotide sequence ID" value="NZ_BMOK01000002.1"/>
</dbReference>
<feature type="transmembrane region" description="Helical" evidence="6">
    <location>
        <begin position="56"/>
        <end position="74"/>
    </location>
</feature>
<organism evidence="8 9">
    <name type="scientific">Sporolactobacillus putidus</name>
    <dbReference type="NCBI Taxonomy" id="492735"/>
    <lineage>
        <taxon>Bacteria</taxon>
        <taxon>Bacillati</taxon>
        <taxon>Bacillota</taxon>
        <taxon>Bacilli</taxon>
        <taxon>Bacillales</taxon>
        <taxon>Sporolactobacillaceae</taxon>
        <taxon>Sporolactobacillus</taxon>
    </lineage>
</organism>
<evidence type="ECO:0000256" key="1">
    <source>
        <dbReference type="ARBA" id="ARBA00004651"/>
    </source>
</evidence>
<proteinExistence type="inferred from homology"/>
<feature type="transmembrane region" description="Helical" evidence="6">
    <location>
        <begin position="104"/>
        <end position="132"/>
    </location>
</feature>
<protein>
    <submittedName>
        <fullName evidence="8">ABC transporter permease</fullName>
    </submittedName>
</protein>
<sequence>MTLFKLARRNMSRNFYQYFLYFASMMLSVMIFFTFVSLQFNHQVVQNSTVKIDTSFKTASIVLIIFVSIFIWYSNSFFTKRRKKEVGLYALLGLRKKQIGRLLFYENLILGLLSLCIGILIGMLLSKFFVMILMKLMDTAVNVSFSIAPQAIVETVIIFFLIILVTSFDGYRLIYRFQLIDLFHAEKVGEKAPKVSAVQAILAVVLIAGGYWLALQGLSSKVWRLGLLPIALIILFCTITGTFLLFRSLTVYLLKRSKKHKAHFYKGTNMISTGQLFYRIKGNARVLTVIATLSAITLCAVGTSYSLYYETNKFARENSPFSYAYSVQKEAQNKADQLFDQEVKAEGGHKMTDKITVPLIRAKGTLNGFNSPVFSANAENMTIISTSSFKRLAKIIGINDRFQLNANKAMVLDKFYSSQFSPKYKGKTGEIISASGSKTPLHFVGYKPYGVLNEPFAGFSVVVTDTLFHQLERQNHPISLTQINVSDPEHSSQLTAGLSAKLNPVIGSASFPMSSFYKVYHGSMSIYGLMMFMGAFLGLVFLLATRSIIYFKQLTEAEQEKAQYGILRKIGVTKKRNQKNDRQTGRLYLRIAPCPWPRAQRGGTDCTLKNDESEFDRAGCCLHVHLFADLSHLLFVHSAILYANRQNRVNRPLLNL</sequence>
<dbReference type="Proteomes" id="UP000654670">
    <property type="component" value="Unassembled WGS sequence"/>
</dbReference>
<dbReference type="PIRSF" id="PIRSF018968">
    <property type="entry name" value="ABC_permease_BceB"/>
    <property type="match status" value="1"/>
</dbReference>
<keyword evidence="5 6" id="KW-0472">Membrane</keyword>
<dbReference type="EMBL" id="BMOK01000002">
    <property type="protein sequence ID" value="GGL45220.1"/>
    <property type="molecule type" value="Genomic_DNA"/>
</dbReference>
<reference evidence="8" key="2">
    <citation type="submission" date="2020-09" db="EMBL/GenBank/DDBJ databases">
        <authorList>
            <person name="Sun Q."/>
            <person name="Ohkuma M."/>
        </authorList>
    </citation>
    <scope>NUCLEOTIDE SEQUENCE</scope>
    <source>
        <strain evidence="8">JCM 15325</strain>
    </source>
</reference>
<comment type="subcellular location">
    <subcellularLocation>
        <location evidence="1 6">Cell membrane</location>
        <topology evidence="1 6">Multi-pass membrane protein</topology>
    </subcellularLocation>
</comment>
<keyword evidence="2 6" id="KW-1003">Cell membrane</keyword>
<feature type="domain" description="ABC3 transporter permease C-terminal" evidence="7">
    <location>
        <begin position="59"/>
        <end position="172"/>
    </location>
</feature>
<accession>A0A917RXW0</accession>